<protein>
    <submittedName>
        <fullName evidence="1">Ankyrin repeat protein</fullName>
    </submittedName>
</protein>
<sequence>MSYDINFGADVRELAIYISKFNTLVGIKEISHDTIKNIVSNNDIPKLIETYTNGIDIVKFYILKYIVMFTNKYDLFEILIPHTEPNIFFSEDNFLLKAATKKNYIQVVNYLLEIGADISSEKYTAFRMITSFEILELFLKYNVDVCMYNNFSIRFTTCYNYDNSKCIKLLIDHGADIDVYNGYILRKIIANCKTKIIIDLLLKSKNLLKYGPDLINIAVDYGKTKIVKFLIDSGISLSYLQPKNICRILLSHSTENINFYCQQGLDFSSVNNYIDNYSVEGNNYIKHLIDNGVNIESFATYLLCKAVID</sequence>
<reference evidence="1" key="1">
    <citation type="submission" date="2018-01" db="EMBL/GenBank/DDBJ databases">
        <title>Draft genome sequence of Bandra megavirus.</title>
        <authorList>
            <person name="Chatterjee A."/>
            <person name="Yadav R."/>
            <person name="Kondabagil K."/>
        </authorList>
    </citation>
    <scope>NUCLEOTIDE SEQUENCE</scope>
    <source>
        <strain evidence="1">KK-1</strain>
    </source>
</reference>
<name>A0A2K9V8Z3_9VIRU</name>
<dbReference type="InterPro" id="IPR002110">
    <property type="entry name" value="Ankyrin_rpt"/>
</dbReference>
<dbReference type="EMBL" id="MG779362">
    <property type="protein sequence ID" value="AUV58666.1"/>
    <property type="molecule type" value="Genomic_DNA"/>
</dbReference>
<accession>A0A2K9V8Z3</accession>
<dbReference type="InterPro" id="IPR036770">
    <property type="entry name" value="Ankyrin_rpt-contain_sf"/>
</dbReference>
<organism evidence="1">
    <name type="scientific">Bandra megavirus</name>
    <dbReference type="NCBI Taxonomy" id="2071566"/>
    <lineage>
        <taxon>Viruses</taxon>
        <taxon>Varidnaviria</taxon>
        <taxon>Bamfordvirae</taxon>
        <taxon>Nucleocytoviricota</taxon>
        <taxon>Megaviricetes</taxon>
        <taxon>Imitervirales</taxon>
        <taxon>Mimiviridae</taxon>
        <taxon>Megamimivirinae</taxon>
        <taxon>Megavirus</taxon>
    </lineage>
</organism>
<proteinExistence type="predicted"/>
<dbReference type="SUPFAM" id="SSF48403">
    <property type="entry name" value="Ankyrin repeat"/>
    <property type="match status" value="1"/>
</dbReference>
<evidence type="ECO:0000313" key="1">
    <source>
        <dbReference type="EMBL" id="AUV58666.1"/>
    </source>
</evidence>
<dbReference type="SMART" id="SM00248">
    <property type="entry name" value="ANK"/>
    <property type="match status" value="3"/>
</dbReference>
<dbReference type="Gene3D" id="1.25.40.20">
    <property type="entry name" value="Ankyrin repeat-containing domain"/>
    <property type="match status" value="2"/>
</dbReference>